<dbReference type="KEGG" id="dosa:Os07g0694200"/>
<dbReference type="EMBL" id="AP008213">
    <property type="protein sequence ID" value="BAH94077.1"/>
    <property type="molecule type" value="Genomic_DNA"/>
</dbReference>
<gene>
    <name evidence="2" type="ordered locus">Os07g0694200</name>
</gene>
<reference evidence="3" key="2">
    <citation type="journal article" date="2008" name="Nucleic Acids Res.">
        <title>The rice annotation project database (RAP-DB): 2008 update.</title>
        <authorList>
            <consortium name="The rice annotation project (RAP)"/>
        </authorList>
    </citation>
    <scope>GENOME REANNOTATION</scope>
    <source>
        <strain evidence="3">cv. Nipponbare</strain>
    </source>
</reference>
<name>C7J5E0_ORYSJ</name>
<dbReference type="Proteomes" id="UP000000763">
    <property type="component" value="Chromosome 7"/>
</dbReference>
<reference evidence="2 3" key="1">
    <citation type="journal article" date="2005" name="Nature">
        <title>The map-based sequence of the rice genome.</title>
        <authorList>
            <consortium name="International rice genome sequencing project (IRGSP)"/>
            <person name="Matsumoto T."/>
            <person name="Wu J."/>
            <person name="Kanamori H."/>
            <person name="Katayose Y."/>
            <person name="Fujisawa M."/>
            <person name="Namiki N."/>
            <person name="Mizuno H."/>
            <person name="Yamamoto K."/>
            <person name="Antonio B.A."/>
            <person name="Baba T."/>
            <person name="Sakata K."/>
            <person name="Nagamura Y."/>
            <person name="Aoki H."/>
            <person name="Arikawa K."/>
            <person name="Arita K."/>
            <person name="Bito T."/>
            <person name="Chiden Y."/>
            <person name="Fujitsuka N."/>
            <person name="Fukunaka R."/>
            <person name="Hamada M."/>
            <person name="Harada C."/>
            <person name="Hayashi A."/>
            <person name="Hijishita S."/>
            <person name="Honda M."/>
            <person name="Hosokawa S."/>
            <person name="Ichikawa Y."/>
            <person name="Idonuma A."/>
            <person name="Iijima M."/>
            <person name="Ikeda M."/>
            <person name="Ikeno M."/>
            <person name="Ito K."/>
            <person name="Ito S."/>
            <person name="Ito T."/>
            <person name="Ito Y."/>
            <person name="Ito Y."/>
            <person name="Iwabuchi A."/>
            <person name="Kamiya K."/>
            <person name="Karasawa W."/>
            <person name="Kurita K."/>
            <person name="Katagiri S."/>
            <person name="Kikuta A."/>
            <person name="Kobayashi H."/>
            <person name="Kobayashi N."/>
            <person name="Machita K."/>
            <person name="Maehara T."/>
            <person name="Masukawa M."/>
            <person name="Mizubayashi T."/>
            <person name="Mukai Y."/>
            <person name="Nagasaki H."/>
            <person name="Nagata Y."/>
            <person name="Naito S."/>
            <person name="Nakashima M."/>
            <person name="Nakama Y."/>
            <person name="Nakamichi Y."/>
            <person name="Nakamura M."/>
            <person name="Meguro A."/>
            <person name="Negishi M."/>
            <person name="Ohta I."/>
            <person name="Ohta T."/>
            <person name="Okamoto M."/>
            <person name="Ono N."/>
            <person name="Saji S."/>
            <person name="Sakaguchi M."/>
            <person name="Sakai K."/>
            <person name="Shibata M."/>
            <person name="Shimokawa T."/>
            <person name="Song J."/>
            <person name="Takazaki Y."/>
            <person name="Terasawa K."/>
            <person name="Tsugane M."/>
            <person name="Tsuji K."/>
            <person name="Ueda S."/>
            <person name="Waki K."/>
            <person name="Yamagata H."/>
            <person name="Yamamoto M."/>
            <person name="Yamamoto S."/>
            <person name="Yamane H."/>
            <person name="Yoshiki S."/>
            <person name="Yoshihara R."/>
            <person name="Yukawa K."/>
            <person name="Zhong H."/>
            <person name="Yano M."/>
            <person name="Yuan Q."/>
            <person name="Ouyang S."/>
            <person name="Liu J."/>
            <person name="Jones K.M."/>
            <person name="Gansberger K."/>
            <person name="Moffat K."/>
            <person name="Hill J."/>
            <person name="Bera J."/>
            <person name="Fadrosh D."/>
            <person name="Jin S."/>
            <person name="Johri S."/>
            <person name="Kim M."/>
            <person name="Overton L."/>
            <person name="Reardon M."/>
            <person name="Tsitrin T."/>
            <person name="Vuong H."/>
            <person name="Weaver B."/>
            <person name="Ciecko A."/>
            <person name="Tallon L."/>
            <person name="Jackson J."/>
            <person name="Pai G."/>
            <person name="Aken S.V."/>
            <person name="Utterback T."/>
            <person name="Reidmuller S."/>
            <person name="Feldblyum T."/>
            <person name="Hsiao J."/>
            <person name="Zismann V."/>
            <person name="Iobst S."/>
            <person name="de Vazeille A.R."/>
            <person name="Buell C.R."/>
            <person name="Ying K."/>
            <person name="Li Y."/>
            <person name="Lu T."/>
            <person name="Huang Y."/>
            <person name="Zhao Q."/>
            <person name="Feng Q."/>
            <person name="Zhang L."/>
            <person name="Zhu J."/>
            <person name="Weng Q."/>
            <person name="Mu J."/>
            <person name="Lu Y."/>
            <person name="Fan D."/>
            <person name="Liu Y."/>
            <person name="Guan J."/>
            <person name="Zhang Y."/>
            <person name="Yu S."/>
            <person name="Liu X."/>
            <person name="Zhang Y."/>
            <person name="Hong G."/>
            <person name="Han B."/>
            <person name="Choisne N."/>
            <person name="Demange N."/>
            <person name="Orjeda G."/>
            <person name="Samain S."/>
            <person name="Cattolico L."/>
            <person name="Pelletier E."/>
            <person name="Couloux A."/>
            <person name="Segurens B."/>
            <person name="Wincker P."/>
            <person name="D'Hont A."/>
            <person name="Scarpelli C."/>
            <person name="Weissenbach J."/>
            <person name="Salanoubat M."/>
            <person name="Quetier F."/>
            <person name="Yu Y."/>
            <person name="Kim H.R."/>
            <person name="Rambo T."/>
            <person name="Currie J."/>
            <person name="Collura K."/>
            <person name="Luo M."/>
            <person name="Yang T."/>
            <person name="Ammiraju J.S.S."/>
            <person name="Engler F."/>
            <person name="Soderlund C."/>
            <person name="Wing R.A."/>
            <person name="Palmer L.E."/>
            <person name="de la Bastide M."/>
            <person name="Spiegel L."/>
            <person name="Nascimento L."/>
            <person name="Zutavern T."/>
            <person name="O'Shaughnessy A."/>
            <person name="Dike S."/>
            <person name="Dedhia N."/>
            <person name="Preston R."/>
            <person name="Balija V."/>
            <person name="McCombie W.R."/>
            <person name="Chow T."/>
            <person name="Chen H."/>
            <person name="Chung M."/>
            <person name="Chen C."/>
            <person name="Shaw J."/>
            <person name="Wu H."/>
            <person name="Hsiao K."/>
            <person name="Chao Y."/>
            <person name="Chu M."/>
            <person name="Cheng C."/>
            <person name="Hour A."/>
            <person name="Lee P."/>
            <person name="Lin S."/>
            <person name="Lin Y."/>
            <person name="Liou J."/>
            <person name="Liu S."/>
            <person name="Hsing Y."/>
            <person name="Raghuvanshi S."/>
            <person name="Mohanty A."/>
            <person name="Bharti A.K."/>
            <person name="Gaur A."/>
            <person name="Gupta V."/>
            <person name="Kumar D."/>
            <person name="Ravi V."/>
            <person name="Vij S."/>
            <person name="Kapur A."/>
            <person name="Khurana P."/>
            <person name="Khurana P."/>
            <person name="Khurana J.P."/>
            <person name="Tyagi A.K."/>
            <person name="Gaikwad K."/>
            <person name="Singh A."/>
            <person name="Dalal V."/>
            <person name="Srivastava S."/>
            <person name="Dixit A."/>
            <person name="Pal A.K."/>
            <person name="Ghazi I.A."/>
            <person name="Yadav M."/>
            <person name="Pandit A."/>
            <person name="Bhargava A."/>
            <person name="Sureshbabu K."/>
            <person name="Batra K."/>
            <person name="Sharma T.R."/>
            <person name="Mohapatra T."/>
            <person name="Singh N.K."/>
            <person name="Messing J."/>
            <person name="Nelson A.B."/>
            <person name="Fuks G."/>
            <person name="Kavchok S."/>
            <person name="Keizer G."/>
            <person name="Linton E."/>
            <person name="Llaca V."/>
            <person name="Song R."/>
            <person name="Tanyolac B."/>
            <person name="Young S."/>
            <person name="Ho-Il K."/>
            <person name="Hahn J.H."/>
            <person name="Sangsakoo G."/>
            <person name="Vanavichit A."/>
            <person name="de Mattos Luiz.A.T."/>
            <person name="Zimmer P.D."/>
            <person name="Malone G."/>
            <person name="Dellagostin O."/>
            <person name="de Oliveira A.C."/>
            <person name="Bevan M."/>
            <person name="Bancroft I."/>
            <person name="Minx P."/>
            <person name="Cordum H."/>
            <person name="Wilson R."/>
            <person name="Cheng Z."/>
            <person name="Jin W."/>
            <person name="Jiang J."/>
            <person name="Leong S.A."/>
            <person name="Iwama H."/>
            <person name="Gojobori T."/>
            <person name="Itoh T."/>
            <person name="Niimura Y."/>
            <person name="Fujii Y."/>
            <person name="Habara T."/>
            <person name="Sakai H."/>
            <person name="Sato Y."/>
            <person name="Wilson G."/>
            <person name="Kumar K."/>
            <person name="McCouch S."/>
            <person name="Juretic N."/>
            <person name="Hoen D."/>
            <person name="Wright S."/>
            <person name="Bruskiewich R."/>
            <person name="Bureau T."/>
            <person name="Miyao A."/>
            <person name="Hirochika H."/>
            <person name="Nishikawa T."/>
            <person name="Kadowaki K."/>
            <person name="Sugiura M."/>
            <person name="Burr B."/>
            <person name="Sasaki T."/>
        </authorList>
    </citation>
    <scope>NUCLEOTIDE SEQUENCE [LARGE SCALE GENOMIC DNA]</scope>
    <source>
        <strain evidence="3">cv. Nipponbare</strain>
    </source>
</reference>
<dbReference type="GO" id="GO:0006629">
    <property type="term" value="P:lipid metabolic process"/>
    <property type="evidence" value="ECO:0007669"/>
    <property type="project" value="InterPro"/>
</dbReference>
<feature type="domain" description="GP-PDE" evidence="1">
    <location>
        <begin position="65"/>
        <end position="114"/>
    </location>
</feature>
<organism evidence="2 3">
    <name type="scientific">Oryza sativa subsp. japonica</name>
    <name type="common">Rice</name>
    <dbReference type="NCBI Taxonomy" id="39947"/>
    <lineage>
        <taxon>Eukaryota</taxon>
        <taxon>Viridiplantae</taxon>
        <taxon>Streptophyta</taxon>
        <taxon>Embryophyta</taxon>
        <taxon>Tracheophyta</taxon>
        <taxon>Spermatophyta</taxon>
        <taxon>Magnoliopsida</taxon>
        <taxon>Liliopsida</taxon>
        <taxon>Poales</taxon>
        <taxon>Poaceae</taxon>
        <taxon>BOP clade</taxon>
        <taxon>Oryzoideae</taxon>
        <taxon>Oryzeae</taxon>
        <taxon>Oryzinae</taxon>
        <taxon>Oryza</taxon>
        <taxon>Oryza sativa</taxon>
    </lineage>
</organism>
<evidence type="ECO:0000313" key="3">
    <source>
        <dbReference type="Proteomes" id="UP000000763"/>
    </source>
</evidence>
<proteinExistence type="predicted"/>
<sequence length="114" mass="11919">RSPPDFLRFFSVPSISASLPPASSSTSSHPSELLPFHLPSVDANAGGAAANLAHAPPPPVPNLARAVGAPPGKRIEVVWERENTLLSFGQAAAHAAVAFVEFNVQFTGWRQNAA</sequence>
<evidence type="ECO:0000259" key="1">
    <source>
        <dbReference type="PROSITE" id="PS51704"/>
    </source>
</evidence>
<dbReference type="GO" id="GO:0008081">
    <property type="term" value="F:phosphoric diester hydrolase activity"/>
    <property type="evidence" value="ECO:0007669"/>
    <property type="project" value="InterPro"/>
</dbReference>
<dbReference type="InterPro" id="IPR030395">
    <property type="entry name" value="GP_PDE_dom"/>
</dbReference>
<protein>
    <submittedName>
        <fullName evidence="2">Os07g0694200 protein</fullName>
    </submittedName>
</protein>
<evidence type="ECO:0000313" key="2">
    <source>
        <dbReference type="EMBL" id="BAH94077.1"/>
    </source>
</evidence>
<dbReference type="AlphaFoldDB" id="C7J5E0"/>
<accession>C7J5E0</accession>
<dbReference type="PROSITE" id="PS51704">
    <property type="entry name" value="GP_PDE"/>
    <property type="match status" value="1"/>
</dbReference>
<feature type="non-terminal residue" evidence="2">
    <location>
        <position position="1"/>
    </location>
</feature>